<name>A0ABR0MDM8_GOSAR</name>
<comment type="caution">
    <text evidence="2">The sequence shown here is derived from an EMBL/GenBank/DDBJ whole genome shotgun (WGS) entry which is preliminary data.</text>
</comment>
<keyword evidence="3" id="KW-1185">Reference proteome</keyword>
<protein>
    <submittedName>
        <fullName evidence="2">Uncharacterized protein</fullName>
    </submittedName>
</protein>
<evidence type="ECO:0000256" key="1">
    <source>
        <dbReference type="SAM" id="MobiDB-lite"/>
    </source>
</evidence>
<evidence type="ECO:0000313" key="3">
    <source>
        <dbReference type="Proteomes" id="UP001358586"/>
    </source>
</evidence>
<gene>
    <name evidence="2" type="ORF">PVK06_047522</name>
</gene>
<dbReference type="Proteomes" id="UP001358586">
    <property type="component" value="Chromosome 13"/>
</dbReference>
<accession>A0ABR0MDM8</accession>
<evidence type="ECO:0000313" key="2">
    <source>
        <dbReference type="EMBL" id="KAK5771324.1"/>
    </source>
</evidence>
<dbReference type="EMBL" id="JARKNE010000013">
    <property type="protein sequence ID" value="KAK5771324.1"/>
    <property type="molecule type" value="Genomic_DNA"/>
</dbReference>
<reference evidence="2 3" key="1">
    <citation type="submission" date="2023-03" db="EMBL/GenBank/DDBJ databases">
        <title>WGS of Gossypium arboreum.</title>
        <authorList>
            <person name="Yu D."/>
        </authorList>
    </citation>
    <scope>NUCLEOTIDE SEQUENCE [LARGE SCALE GENOMIC DNA]</scope>
    <source>
        <tissue evidence="2">Leaf</tissue>
    </source>
</reference>
<organism evidence="2 3">
    <name type="scientific">Gossypium arboreum</name>
    <name type="common">Tree cotton</name>
    <name type="synonym">Gossypium nanking</name>
    <dbReference type="NCBI Taxonomy" id="29729"/>
    <lineage>
        <taxon>Eukaryota</taxon>
        <taxon>Viridiplantae</taxon>
        <taxon>Streptophyta</taxon>
        <taxon>Embryophyta</taxon>
        <taxon>Tracheophyta</taxon>
        <taxon>Spermatophyta</taxon>
        <taxon>Magnoliopsida</taxon>
        <taxon>eudicotyledons</taxon>
        <taxon>Gunneridae</taxon>
        <taxon>Pentapetalae</taxon>
        <taxon>rosids</taxon>
        <taxon>malvids</taxon>
        <taxon>Malvales</taxon>
        <taxon>Malvaceae</taxon>
        <taxon>Malvoideae</taxon>
        <taxon>Gossypium</taxon>
    </lineage>
</organism>
<proteinExistence type="predicted"/>
<sequence length="96" mass="10541">MDLVLEEENDPIATLEGKKRQRTVEGGNDVGGPFDLTASSGNKGGLSLEWKENSLVMLKSFSSFHIDVEVNDNKCGEGWRLTKFYGNSDSRSKNAS</sequence>
<feature type="region of interest" description="Disordered" evidence="1">
    <location>
        <begin position="19"/>
        <end position="40"/>
    </location>
</feature>